<accession>A0A5P1IPZ7</accession>
<keyword evidence="8" id="KW-1278">Translocase</keyword>
<evidence type="ECO:0000256" key="14">
    <source>
        <dbReference type="ARBA" id="ARBA00023136"/>
    </source>
</evidence>
<feature type="transmembrane region" description="Helical" evidence="16">
    <location>
        <begin position="239"/>
        <end position="257"/>
    </location>
</feature>
<evidence type="ECO:0000256" key="3">
    <source>
        <dbReference type="ARBA" id="ARBA00021096"/>
    </source>
</evidence>
<dbReference type="GO" id="GO:0005743">
    <property type="term" value="C:mitochondrial inner membrane"/>
    <property type="evidence" value="ECO:0007669"/>
    <property type="project" value="UniProtKB-SubCell"/>
</dbReference>
<comment type="function">
    <text evidence="16">Core subunit of the mitochondrial membrane respiratory chain NADH dehydrogenase (Complex I) which catalyzes electron transfer from NADH through the respiratory chain, using ubiquinone as an electron acceptor. Essential for the catalytic activity and assembly of complex I.</text>
</comment>
<keyword evidence="7" id="KW-0999">Mitochondrion inner membrane</keyword>
<evidence type="ECO:0000256" key="12">
    <source>
        <dbReference type="ARBA" id="ARBA00023075"/>
    </source>
</evidence>
<evidence type="ECO:0000256" key="9">
    <source>
        <dbReference type="ARBA" id="ARBA00022982"/>
    </source>
</evidence>
<feature type="transmembrane region" description="Helical" evidence="16">
    <location>
        <begin position="364"/>
        <end position="383"/>
    </location>
</feature>
<protein>
    <recommendedName>
        <fullName evidence="3 16">NADH-ubiquinone oxidoreductase chain 5</fullName>
        <ecNumber evidence="2 16">7.1.1.2</ecNumber>
    </recommendedName>
</protein>
<keyword evidence="14 16" id="KW-0472">Membrane</keyword>
<dbReference type="InterPro" id="IPR003945">
    <property type="entry name" value="NU5C-like"/>
</dbReference>
<keyword evidence="11 16" id="KW-0520">NAD</keyword>
<feature type="domain" description="NADH:quinone oxidoreductase/Mrp antiporter transmembrane" evidence="17">
    <location>
        <begin position="131"/>
        <end position="414"/>
    </location>
</feature>
<dbReference type="Pfam" id="PF06455">
    <property type="entry name" value="NADH5_C"/>
    <property type="match status" value="1"/>
</dbReference>
<dbReference type="PANTHER" id="PTHR42829:SF2">
    <property type="entry name" value="NADH-UBIQUINONE OXIDOREDUCTASE CHAIN 5"/>
    <property type="match status" value="1"/>
</dbReference>
<evidence type="ECO:0000256" key="4">
    <source>
        <dbReference type="ARBA" id="ARBA00022448"/>
    </source>
</evidence>
<dbReference type="Pfam" id="PF00662">
    <property type="entry name" value="Proton_antipo_N"/>
    <property type="match status" value="1"/>
</dbReference>
<dbReference type="GO" id="GO:0003954">
    <property type="term" value="F:NADH dehydrogenase activity"/>
    <property type="evidence" value="ECO:0007669"/>
    <property type="project" value="TreeGrafter"/>
</dbReference>
<dbReference type="Pfam" id="PF00361">
    <property type="entry name" value="Proton_antipo_M"/>
    <property type="match status" value="1"/>
</dbReference>
<dbReference type="AlphaFoldDB" id="A0A5P1IPZ7"/>
<evidence type="ECO:0000256" key="10">
    <source>
        <dbReference type="ARBA" id="ARBA00022989"/>
    </source>
</evidence>
<evidence type="ECO:0000256" key="15">
    <source>
        <dbReference type="ARBA" id="ARBA00049551"/>
    </source>
</evidence>
<feature type="transmembrane region" description="Helical" evidence="16">
    <location>
        <begin position="114"/>
        <end position="131"/>
    </location>
</feature>
<organism evidence="20">
    <name type="scientific">Eryx miliaris</name>
    <name type="common">Desert sand boa</name>
    <name type="synonym">Anguis miliaris</name>
    <dbReference type="NCBI Taxonomy" id="51871"/>
    <lineage>
        <taxon>Eukaryota</taxon>
        <taxon>Metazoa</taxon>
        <taxon>Chordata</taxon>
        <taxon>Craniata</taxon>
        <taxon>Vertebrata</taxon>
        <taxon>Euteleostomi</taxon>
        <taxon>Lepidosauria</taxon>
        <taxon>Squamata</taxon>
        <taxon>Bifurcata</taxon>
        <taxon>Unidentata</taxon>
        <taxon>Episquamata</taxon>
        <taxon>Toxicofera</taxon>
        <taxon>Serpentes</taxon>
        <taxon>Henophidia</taxon>
        <taxon>Boidae</taxon>
        <taxon>Erycinae</taxon>
        <taxon>Eryx</taxon>
    </lineage>
</organism>
<evidence type="ECO:0000256" key="16">
    <source>
        <dbReference type="RuleBase" id="RU003404"/>
    </source>
</evidence>
<keyword evidence="6 16" id="KW-0812">Transmembrane</keyword>
<dbReference type="NCBIfam" id="TIGR01974">
    <property type="entry name" value="NDH_I_L"/>
    <property type="match status" value="1"/>
</dbReference>
<keyword evidence="10 16" id="KW-1133">Transmembrane helix</keyword>
<feature type="transmembrane region" description="Helical" evidence="16">
    <location>
        <begin position="403"/>
        <end position="427"/>
    </location>
</feature>
<feature type="transmembrane region" description="Helical" evidence="16">
    <location>
        <begin position="198"/>
        <end position="218"/>
    </location>
</feature>
<dbReference type="GO" id="GO:0008137">
    <property type="term" value="F:NADH dehydrogenase (ubiquinone) activity"/>
    <property type="evidence" value="ECO:0007669"/>
    <property type="project" value="UniProtKB-EC"/>
</dbReference>
<evidence type="ECO:0000259" key="17">
    <source>
        <dbReference type="Pfam" id="PF00361"/>
    </source>
</evidence>
<dbReference type="GO" id="GO:0042773">
    <property type="term" value="P:ATP synthesis coupled electron transport"/>
    <property type="evidence" value="ECO:0007669"/>
    <property type="project" value="InterPro"/>
</dbReference>
<comment type="catalytic activity">
    <reaction evidence="15 16">
        <text>a ubiquinone + NADH + 5 H(+)(in) = a ubiquinol + NAD(+) + 4 H(+)(out)</text>
        <dbReference type="Rhea" id="RHEA:29091"/>
        <dbReference type="Rhea" id="RHEA-COMP:9565"/>
        <dbReference type="Rhea" id="RHEA-COMP:9566"/>
        <dbReference type="ChEBI" id="CHEBI:15378"/>
        <dbReference type="ChEBI" id="CHEBI:16389"/>
        <dbReference type="ChEBI" id="CHEBI:17976"/>
        <dbReference type="ChEBI" id="CHEBI:57540"/>
        <dbReference type="ChEBI" id="CHEBI:57945"/>
        <dbReference type="EC" id="7.1.1.2"/>
    </reaction>
</comment>
<keyword evidence="12 16" id="KW-0830">Ubiquinone</keyword>
<feature type="transmembrane region" description="Helical" evidence="16">
    <location>
        <begin position="168"/>
        <end position="186"/>
    </location>
</feature>
<keyword evidence="13 16" id="KW-0496">Mitochondrion</keyword>
<dbReference type="GO" id="GO:0015990">
    <property type="term" value="P:electron transport coupled proton transport"/>
    <property type="evidence" value="ECO:0007669"/>
    <property type="project" value="TreeGrafter"/>
</dbReference>
<dbReference type="PRINTS" id="PR01434">
    <property type="entry name" value="NADHDHGNASE5"/>
</dbReference>
<evidence type="ECO:0000256" key="11">
    <source>
        <dbReference type="ARBA" id="ARBA00023027"/>
    </source>
</evidence>
<evidence type="ECO:0000259" key="18">
    <source>
        <dbReference type="Pfam" id="PF00662"/>
    </source>
</evidence>
<feature type="domain" description="NADH dehydrogenase subunit 5 C-terminal" evidence="19">
    <location>
        <begin position="418"/>
        <end position="593"/>
    </location>
</feature>
<feature type="transmembrane region" description="Helical" evidence="16">
    <location>
        <begin position="36"/>
        <end position="52"/>
    </location>
</feature>
<evidence type="ECO:0000256" key="1">
    <source>
        <dbReference type="ARBA" id="ARBA00004448"/>
    </source>
</evidence>
<evidence type="ECO:0000259" key="19">
    <source>
        <dbReference type="Pfam" id="PF06455"/>
    </source>
</evidence>
<evidence type="ECO:0000256" key="5">
    <source>
        <dbReference type="ARBA" id="ARBA00022660"/>
    </source>
</evidence>
<dbReference type="InterPro" id="IPR001516">
    <property type="entry name" value="Proton_antipo_N"/>
</dbReference>
<feature type="transmembrane region" description="Helical" evidence="16">
    <location>
        <begin position="269"/>
        <end position="290"/>
    </location>
</feature>
<dbReference type="EMBL" id="MG582067">
    <property type="protein sequence ID" value="QBX87961.1"/>
    <property type="molecule type" value="Genomic_DNA"/>
</dbReference>
<evidence type="ECO:0000313" key="20">
    <source>
        <dbReference type="EMBL" id="QBX87961.1"/>
    </source>
</evidence>
<feature type="transmembrane region" description="Helical" evidence="16">
    <location>
        <begin position="82"/>
        <end position="102"/>
    </location>
</feature>
<feature type="domain" description="NADH-Ubiquinone oxidoreductase (complex I) chain 5 N-terminal" evidence="18">
    <location>
        <begin position="66"/>
        <end position="114"/>
    </location>
</feature>
<comment type="subcellular location">
    <subcellularLocation>
        <location evidence="1">Mitochondrion inner membrane</location>
        <topology evidence="1">Multi-pass membrane protein</topology>
    </subcellularLocation>
</comment>
<feature type="transmembrane region" description="Helical" evidence="16">
    <location>
        <begin position="575"/>
        <end position="594"/>
    </location>
</feature>
<feature type="transmembrane region" description="Helical" evidence="16">
    <location>
        <begin position="6"/>
        <end position="24"/>
    </location>
</feature>
<dbReference type="InterPro" id="IPR001750">
    <property type="entry name" value="ND/Mrp_TM"/>
</dbReference>
<evidence type="ECO:0000256" key="8">
    <source>
        <dbReference type="ARBA" id="ARBA00022967"/>
    </source>
</evidence>
<dbReference type="PANTHER" id="PTHR42829">
    <property type="entry name" value="NADH-UBIQUINONE OXIDOREDUCTASE CHAIN 5"/>
    <property type="match status" value="1"/>
</dbReference>
<comment type="similarity">
    <text evidence="16">Belongs to the complex I subunit 5 family.</text>
</comment>
<evidence type="ECO:0000256" key="2">
    <source>
        <dbReference type="ARBA" id="ARBA00012944"/>
    </source>
</evidence>
<evidence type="ECO:0000256" key="6">
    <source>
        <dbReference type="ARBA" id="ARBA00022692"/>
    </source>
</evidence>
<dbReference type="InterPro" id="IPR010934">
    <property type="entry name" value="NADH_DH_su5_C"/>
</dbReference>
<keyword evidence="4 16" id="KW-0813">Transport</keyword>
<sequence length="595" mass="66722">MNYSPTLIMTSLLILLMTTLKLLMKQNQNLYETKNNLMIAFLMSLAPLSYLLNNENEMVISPPPIINTTTMNINTSLILDNLSLTFIPIALFVTWSIVEFSLWYMATDPHLNKFIKHLFTFLIAMLIIITANNMYQLFIGWEGVGIMSFLLIGWWYSRSDANTAALQAIIYNRIGDIGLIMATAWLMTTTSMNMQEMYMQHEMINIIPVLGLVAAATGKSAQFGLHPWLPAAMEGPTPVSALLHSSTMVVAGVFLLIRLHPIMQNNKTTMTVCLIIGALTTLFAAASAITQHDIKKIIALSTTSQLGLMMTMVGLNQPMLAFLHMATHSFFKALLFLCSGAFIHNLENEQDIRKMGGLNKTMPTTTSTMTIANFTLMGMPFLSGFYSKDTIIETMINSNTNSWALTMTLVATMLSAMYSMRIIYYTLTGFPRIKQNPHEEKKLFIKPITRLTIGSILVGTTTKLTTLQTTTMITMPKPIKLSALIITMMGIILSLDLLNTSTHQPPQKPKAINTFFNQLAFFNMIHRSMPMKTLKFSQHLSTELIDLWTLENYGPKGLSNITIQLVHTTTQQKNLIKNYLTLFTTTIILTLLIII</sequence>
<geneLocation type="mitochondrion" evidence="20"/>
<proteinExistence type="inferred from homology"/>
<keyword evidence="9" id="KW-0249">Electron transport</keyword>
<keyword evidence="5" id="KW-0679">Respiratory chain</keyword>
<feature type="transmembrane region" description="Helical" evidence="16">
    <location>
        <begin position="321"/>
        <end position="343"/>
    </location>
</feature>
<evidence type="ECO:0000256" key="7">
    <source>
        <dbReference type="ARBA" id="ARBA00022792"/>
    </source>
</evidence>
<dbReference type="InterPro" id="IPR018393">
    <property type="entry name" value="NADHpl_OxRdtase_5_subgr"/>
</dbReference>
<evidence type="ECO:0000256" key="13">
    <source>
        <dbReference type="ARBA" id="ARBA00023128"/>
    </source>
</evidence>
<reference evidence="20" key="1">
    <citation type="journal article" date="2019" name="Conserv Genet Resour">
        <title>Characterization of the complete mitochondrial genome of the Tartar sand boa Eryx tataricus (Squamata: Boidae: Erycinae).</title>
        <authorList>
            <person name="Hu H."/>
            <person name="Su L."/>
            <person name="Zhang H."/>
            <person name="Wu X."/>
            <person name="Yang X."/>
        </authorList>
    </citation>
    <scope>NUCLEOTIDE SEQUENCE</scope>
</reference>
<name>A0A5P1IPZ7_ERYTA</name>
<dbReference type="EC" id="7.1.1.2" evidence="2 16"/>
<gene>
    <name evidence="20" type="primary">ND5</name>
</gene>